<reference evidence="1" key="1">
    <citation type="submission" date="2021-07" db="EMBL/GenBank/DDBJ databases">
        <authorList>
            <person name="Catto M.A."/>
            <person name="Jacobson A."/>
            <person name="Kennedy G."/>
            <person name="Labadie P."/>
            <person name="Hunt B.G."/>
            <person name="Srinivasan R."/>
        </authorList>
    </citation>
    <scope>NUCLEOTIDE SEQUENCE</scope>
    <source>
        <strain evidence="1">PL_HMW_Pooled</strain>
        <tissue evidence="1">Head</tissue>
    </source>
</reference>
<comment type="caution">
    <text evidence="1">The sequence shown here is derived from an EMBL/GenBank/DDBJ whole genome shotgun (WGS) entry which is preliminary data.</text>
</comment>
<evidence type="ECO:0000313" key="2">
    <source>
        <dbReference type="Proteomes" id="UP001219518"/>
    </source>
</evidence>
<sequence>MRCDVMPSSDPECRTSQLYCEARKVDKSGGKPVASAPGCTSLRKTENFEEHPCFEEKCSDFEEVSSKFKEKSLIFLKETSSKSEEFSL</sequence>
<gene>
    <name evidence="1" type="ORF">KUF71_012987</name>
</gene>
<name>A0AAE1I3F3_9NEOP</name>
<protein>
    <submittedName>
        <fullName evidence="1">DNA-directed RNA polymerase subunit beta</fullName>
    </submittedName>
</protein>
<dbReference type="Proteomes" id="UP001219518">
    <property type="component" value="Unassembled WGS sequence"/>
</dbReference>
<organism evidence="1 2">
    <name type="scientific">Frankliniella fusca</name>
    <dbReference type="NCBI Taxonomy" id="407009"/>
    <lineage>
        <taxon>Eukaryota</taxon>
        <taxon>Metazoa</taxon>
        <taxon>Ecdysozoa</taxon>
        <taxon>Arthropoda</taxon>
        <taxon>Hexapoda</taxon>
        <taxon>Insecta</taxon>
        <taxon>Pterygota</taxon>
        <taxon>Neoptera</taxon>
        <taxon>Paraneoptera</taxon>
        <taxon>Thysanoptera</taxon>
        <taxon>Terebrantia</taxon>
        <taxon>Thripoidea</taxon>
        <taxon>Thripidae</taxon>
        <taxon>Frankliniella</taxon>
    </lineage>
</organism>
<reference evidence="1" key="2">
    <citation type="journal article" date="2023" name="BMC Genomics">
        <title>Pest status, molecular evolution, and epigenetic factors derived from the genome assembly of Frankliniella fusca, a thysanopteran phytovirus vector.</title>
        <authorList>
            <person name="Catto M.A."/>
            <person name="Labadie P.E."/>
            <person name="Jacobson A.L."/>
            <person name="Kennedy G.G."/>
            <person name="Srinivasan R."/>
            <person name="Hunt B.G."/>
        </authorList>
    </citation>
    <scope>NUCLEOTIDE SEQUENCE</scope>
    <source>
        <strain evidence="1">PL_HMW_Pooled</strain>
    </source>
</reference>
<dbReference type="EMBL" id="JAHWGI010001437">
    <property type="protein sequence ID" value="KAK3932528.1"/>
    <property type="molecule type" value="Genomic_DNA"/>
</dbReference>
<keyword evidence="1" id="KW-0804">Transcription</keyword>
<keyword evidence="2" id="KW-1185">Reference proteome</keyword>
<proteinExistence type="predicted"/>
<dbReference type="AlphaFoldDB" id="A0AAE1I3F3"/>
<keyword evidence="1" id="KW-0240">DNA-directed RNA polymerase</keyword>
<feature type="non-terminal residue" evidence="1">
    <location>
        <position position="88"/>
    </location>
</feature>
<evidence type="ECO:0000313" key="1">
    <source>
        <dbReference type="EMBL" id="KAK3932528.1"/>
    </source>
</evidence>
<dbReference type="GO" id="GO:0000428">
    <property type="term" value="C:DNA-directed RNA polymerase complex"/>
    <property type="evidence" value="ECO:0007669"/>
    <property type="project" value="UniProtKB-KW"/>
</dbReference>
<accession>A0AAE1I3F3</accession>